<feature type="region of interest" description="Disordered" evidence="1">
    <location>
        <begin position="1"/>
        <end position="147"/>
    </location>
</feature>
<feature type="compositionally biased region" description="Polar residues" evidence="1">
    <location>
        <begin position="90"/>
        <end position="104"/>
    </location>
</feature>
<evidence type="ECO:0000313" key="3">
    <source>
        <dbReference type="EMBL" id="RIY41023.1"/>
    </source>
</evidence>
<accession>A0A3A1YS08</accession>
<proteinExistence type="predicted"/>
<dbReference type="AlphaFoldDB" id="A0A3A1YS08"/>
<comment type="caution">
    <text evidence="3">The sequence shown here is derived from an EMBL/GenBank/DDBJ whole genome shotgun (WGS) entry which is preliminary data.</text>
</comment>
<feature type="region of interest" description="Disordered" evidence="1">
    <location>
        <begin position="175"/>
        <end position="236"/>
    </location>
</feature>
<evidence type="ECO:0000313" key="4">
    <source>
        <dbReference type="Proteomes" id="UP000266206"/>
    </source>
</evidence>
<evidence type="ECO:0000256" key="2">
    <source>
        <dbReference type="SAM" id="Phobius"/>
    </source>
</evidence>
<dbReference type="Proteomes" id="UP000266206">
    <property type="component" value="Unassembled WGS sequence"/>
</dbReference>
<sequence length="443" mass="47419">MNWNETPEDPKKSPQDGVGGYKPMDESAEKPAGATSDPAQEDNAVQAEQAGHIESDDAQINWAEQGNDETQEDELSSFPESGDNEPFVGQSDTDTPIDDSPQSDSVHDWGNDEGLSQNLDQDDMNSEEDEETEEEFVDDPDEPVKNKPSKVKTLALMGGVVIGLVALVGGGLAVKFGGSGQPAQNQPVPTLPVEPEQPRAQSAVNQVQPQDDGVPAYLKEDNGQNPQPAQVIQENVAPVSSEPVPYIDPMVLQALLDADILDKLNQLAEHQTAMDEKVASLTERVVKVESNQDQYDKDLEALKKAIEARESKDTTDEAQKSDEGNDDAPSKSAAKSDSKTTEVAKAPAPKPKPAAKPAPKKVAAAKPRPAPKPRIQAPRVKPNSELVSARVVGIYPSRNPTLAYVVSDRGLTTVRPGDVILGARVLRLDGMSVVTTAGRIQAQ</sequence>
<feature type="compositionally biased region" description="Acidic residues" evidence="1">
    <location>
        <begin position="120"/>
        <end position="141"/>
    </location>
</feature>
<feature type="transmembrane region" description="Helical" evidence="2">
    <location>
        <begin position="154"/>
        <end position="174"/>
    </location>
</feature>
<feature type="compositionally biased region" description="Polar residues" evidence="1">
    <location>
        <begin position="223"/>
        <end position="233"/>
    </location>
</feature>
<name>A0A3A1YS08_9BURK</name>
<feature type="compositionally biased region" description="Polar residues" evidence="1">
    <location>
        <begin position="199"/>
        <end position="209"/>
    </location>
</feature>
<feature type="region of interest" description="Disordered" evidence="1">
    <location>
        <begin position="307"/>
        <end position="380"/>
    </location>
</feature>
<keyword evidence="2" id="KW-0812">Transmembrane</keyword>
<feature type="compositionally biased region" description="Low complexity" evidence="1">
    <location>
        <begin position="357"/>
        <end position="367"/>
    </location>
</feature>
<dbReference type="OrthoDB" id="10014325at2"/>
<reference evidence="3 4" key="1">
    <citation type="submission" date="2017-08" db="EMBL/GenBank/DDBJ databases">
        <title>Pusillimonas indicus sp. nov., a member of the family Alcaligenaceae isolated from surface seawater.</title>
        <authorList>
            <person name="Li J."/>
        </authorList>
    </citation>
    <scope>NUCLEOTIDE SEQUENCE [LARGE SCALE GENOMIC DNA]</scope>
    <source>
        <strain evidence="3 4">L52-1-41</strain>
    </source>
</reference>
<keyword evidence="2" id="KW-1133">Transmembrane helix</keyword>
<feature type="compositionally biased region" description="Basic and acidic residues" evidence="1">
    <location>
        <begin position="307"/>
        <end position="323"/>
    </location>
</feature>
<protein>
    <submittedName>
        <fullName evidence="3">Uncharacterized protein</fullName>
    </submittedName>
</protein>
<feature type="compositionally biased region" description="Acidic residues" evidence="1">
    <location>
        <begin position="66"/>
        <end position="75"/>
    </location>
</feature>
<evidence type="ECO:0000256" key="1">
    <source>
        <dbReference type="SAM" id="MobiDB-lite"/>
    </source>
</evidence>
<dbReference type="RefSeq" id="WP_119516024.1">
    <property type="nucleotide sequence ID" value="NZ_NQYH01000005.1"/>
</dbReference>
<organism evidence="3 4">
    <name type="scientific">Neopusillimonas maritima</name>
    <dbReference type="NCBI Taxonomy" id="2026239"/>
    <lineage>
        <taxon>Bacteria</taxon>
        <taxon>Pseudomonadati</taxon>
        <taxon>Pseudomonadota</taxon>
        <taxon>Betaproteobacteria</taxon>
        <taxon>Burkholderiales</taxon>
        <taxon>Alcaligenaceae</taxon>
        <taxon>Neopusillimonas</taxon>
    </lineage>
</organism>
<gene>
    <name evidence="3" type="ORF">CJP73_07705</name>
</gene>
<keyword evidence="2" id="KW-0472">Membrane</keyword>
<dbReference type="EMBL" id="NQYH01000005">
    <property type="protein sequence ID" value="RIY41023.1"/>
    <property type="molecule type" value="Genomic_DNA"/>
</dbReference>